<sequence length="187" mass="21199">MDIEQKLIKLLFDKPNSKDILLLATKLESKSNFLLSKDIEKLEGIWELRWSSSNAPFLNYSPLVDNLQILDPLKSSAMNLLKPRGINAIVGTGIIAKLKAINEIRVGVQFTHAGLIGPQIGFNKVKALAEIKKEQKGWLDITYLSEELRICRGDKGTLFVLKKRSDEILFKRFQGFIDKISSEKERT</sequence>
<gene>
    <name evidence="2" type="ordered locus">P9515_12331</name>
</gene>
<dbReference type="AlphaFoldDB" id="A2BXC9"/>
<dbReference type="HOGENOM" id="CLU_1546819_0_0_3"/>
<feature type="domain" description="Plastid lipid-associated protein/fibrillin conserved" evidence="1">
    <location>
        <begin position="17"/>
        <end position="162"/>
    </location>
</feature>
<dbReference type="Pfam" id="PF04755">
    <property type="entry name" value="PAP_fibrillin"/>
    <property type="match status" value="1"/>
</dbReference>
<evidence type="ECO:0000259" key="1">
    <source>
        <dbReference type="Pfam" id="PF04755"/>
    </source>
</evidence>
<evidence type="ECO:0000313" key="2">
    <source>
        <dbReference type="EMBL" id="ABM72440.1"/>
    </source>
</evidence>
<name>A2BXC9_PROM5</name>
<dbReference type="STRING" id="167542.P9515_12331"/>
<protein>
    <recommendedName>
        <fullName evidence="1">Plastid lipid-associated protein/fibrillin conserved domain-containing protein</fullName>
    </recommendedName>
</protein>
<dbReference type="eggNOG" id="ENOG5032UHE">
    <property type="taxonomic scope" value="Bacteria"/>
</dbReference>
<dbReference type="InterPro" id="IPR039633">
    <property type="entry name" value="PAP"/>
</dbReference>
<dbReference type="KEGG" id="pmc:P9515_12331"/>
<dbReference type="RefSeq" id="WP_011820539.1">
    <property type="nucleotide sequence ID" value="NC_008817.1"/>
</dbReference>
<dbReference type="PANTHER" id="PTHR31906">
    <property type="entry name" value="PLASTID-LIPID-ASSOCIATED PROTEIN 4, CHLOROPLASTIC-RELATED"/>
    <property type="match status" value="1"/>
</dbReference>
<accession>A2BXC9</accession>
<dbReference type="OrthoDB" id="573488at2"/>
<reference evidence="2 3" key="1">
    <citation type="journal article" date="2007" name="PLoS Genet.">
        <title>Patterns and implications of gene gain and loss in the evolution of Prochlorococcus.</title>
        <authorList>
            <person name="Kettler G.C."/>
            <person name="Martiny A.C."/>
            <person name="Huang K."/>
            <person name="Zucker J."/>
            <person name="Coleman M.L."/>
            <person name="Rodrigue S."/>
            <person name="Chen F."/>
            <person name="Lapidus A."/>
            <person name="Ferriera S."/>
            <person name="Johnson J."/>
            <person name="Steglich C."/>
            <person name="Church G.M."/>
            <person name="Richardson P."/>
            <person name="Chisholm S.W."/>
        </authorList>
    </citation>
    <scope>NUCLEOTIDE SEQUENCE [LARGE SCALE GENOMIC DNA]</scope>
    <source>
        <strain evidence="2 3">MIT 9515</strain>
    </source>
</reference>
<dbReference type="InterPro" id="IPR006843">
    <property type="entry name" value="PAP/fibrillin_dom"/>
</dbReference>
<proteinExistence type="predicted"/>
<dbReference type="Proteomes" id="UP000001589">
    <property type="component" value="Chromosome"/>
</dbReference>
<dbReference type="GeneID" id="60202060"/>
<evidence type="ECO:0000313" key="3">
    <source>
        <dbReference type="Proteomes" id="UP000001589"/>
    </source>
</evidence>
<dbReference type="EMBL" id="CP000552">
    <property type="protein sequence ID" value="ABM72440.1"/>
    <property type="molecule type" value="Genomic_DNA"/>
</dbReference>
<organism evidence="2 3">
    <name type="scientific">Prochlorococcus marinus (strain MIT 9515)</name>
    <dbReference type="NCBI Taxonomy" id="167542"/>
    <lineage>
        <taxon>Bacteria</taxon>
        <taxon>Bacillati</taxon>
        <taxon>Cyanobacteriota</taxon>
        <taxon>Cyanophyceae</taxon>
        <taxon>Synechococcales</taxon>
        <taxon>Prochlorococcaceae</taxon>
        <taxon>Prochlorococcus</taxon>
    </lineage>
</organism>